<dbReference type="Proteomes" id="UP000230202">
    <property type="component" value="Unassembled WGS sequence"/>
</dbReference>
<dbReference type="RefSeq" id="WP_100151536.1">
    <property type="nucleotide sequence ID" value="NZ_MEIK01000029.1"/>
</dbReference>
<reference evidence="6" key="1">
    <citation type="journal article" date="2017" name="MBio">
        <title>Type VI secretion-mediated competition in the bee gut microbiome.</title>
        <authorList>
            <person name="Steele M.I."/>
            <person name="Kwong W.K."/>
            <person name="Powell J.E."/>
            <person name="Whiteley M."/>
            <person name="Moran N.A."/>
        </authorList>
    </citation>
    <scope>NUCLEOTIDE SEQUENCE [LARGE SCALE GENOMIC DNA]</scope>
    <source>
        <strain evidence="6">WkB273</strain>
    </source>
</reference>
<accession>A0A2N9X9C3</accession>
<gene>
    <name evidence="6" type="ORF">BHC54_01465</name>
</gene>
<comment type="caution">
    <text evidence="6">The sequence shown here is derived from an EMBL/GenBank/DDBJ whole genome shotgun (WGS) entry which is preliminary data.</text>
</comment>
<dbReference type="Pfam" id="PF04828">
    <property type="entry name" value="GFA"/>
    <property type="match status" value="1"/>
</dbReference>
<sequence>MLTGSCLCTAIQYQIAMSDQIEKMVFCHCQRCRKWSGSAFNSAVQINSEAFTILSGRDKLKKFSVNGVNRFFCSECGSNLYTSRDSMPNIYRLRAGTLNTAIYPQQKIHIYTQSKANWDSVCDGGLQFDENII</sequence>
<feature type="domain" description="CENP-V/GFA" evidence="5">
    <location>
        <begin position="2"/>
        <end position="119"/>
    </location>
</feature>
<dbReference type="EMBL" id="MEIL01000016">
    <property type="protein sequence ID" value="PIT41445.1"/>
    <property type="molecule type" value="Genomic_DNA"/>
</dbReference>
<dbReference type="PROSITE" id="PS51891">
    <property type="entry name" value="CENP_V_GFA"/>
    <property type="match status" value="1"/>
</dbReference>
<evidence type="ECO:0000256" key="4">
    <source>
        <dbReference type="ARBA" id="ARBA00023239"/>
    </source>
</evidence>
<dbReference type="PANTHER" id="PTHR33337:SF40">
    <property type="entry name" value="CENP-V_GFA DOMAIN-CONTAINING PROTEIN-RELATED"/>
    <property type="match status" value="1"/>
</dbReference>
<evidence type="ECO:0000256" key="1">
    <source>
        <dbReference type="ARBA" id="ARBA00005495"/>
    </source>
</evidence>
<organism evidence="6 7">
    <name type="scientific">Snodgrassella alvi</name>
    <dbReference type="NCBI Taxonomy" id="1196083"/>
    <lineage>
        <taxon>Bacteria</taxon>
        <taxon>Pseudomonadati</taxon>
        <taxon>Pseudomonadota</taxon>
        <taxon>Betaproteobacteria</taxon>
        <taxon>Neisseriales</taxon>
        <taxon>Neisseriaceae</taxon>
        <taxon>Snodgrassella</taxon>
    </lineage>
</organism>
<proteinExistence type="inferred from homology"/>
<comment type="similarity">
    <text evidence="1">Belongs to the Gfa family.</text>
</comment>
<dbReference type="GO" id="GO:0016846">
    <property type="term" value="F:carbon-sulfur lyase activity"/>
    <property type="evidence" value="ECO:0007669"/>
    <property type="project" value="InterPro"/>
</dbReference>
<keyword evidence="7" id="KW-1185">Reference proteome</keyword>
<evidence type="ECO:0000256" key="3">
    <source>
        <dbReference type="ARBA" id="ARBA00022833"/>
    </source>
</evidence>
<dbReference type="InterPro" id="IPR006913">
    <property type="entry name" value="CENP-V/GFA"/>
</dbReference>
<dbReference type="Gene3D" id="3.90.1590.10">
    <property type="entry name" value="glutathione-dependent formaldehyde- activating enzyme (gfa)"/>
    <property type="match status" value="1"/>
</dbReference>
<dbReference type="PANTHER" id="PTHR33337">
    <property type="entry name" value="GFA DOMAIN-CONTAINING PROTEIN"/>
    <property type="match status" value="1"/>
</dbReference>
<evidence type="ECO:0000256" key="2">
    <source>
        <dbReference type="ARBA" id="ARBA00022723"/>
    </source>
</evidence>
<evidence type="ECO:0000313" key="6">
    <source>
        <dbReference type="EMBL" id="PIT41445.1"/>
    </source>
</evidence>
<keyword evidence="3" id="KW-0862">Zinc</keyword>
<protein>
    <recommendedName>
        <fullName evidence="5">CENP-V/GFA domain-containing protein</fullName>
    </recommendedName>
</protein>
<evidence type="ECO:0000259" key="5">
    <source>
        <dbReference type="PROSITE" id="PS51891"/>
    </source>
</evidence>
<keyword evidence="4" id="KW-0456">Lyase</keyword>
<evidence type="ECO:0000313" key="7">
    <source>
        <dbReference type="Proteomes" id="UP000230202"/>
    </source>
</evidence>
<dbReference type="AlphaFoldDB" id="A0A2N9X9C3"/>
<keyword evidence="2" id="KW-0479">Metal-binding</keyword>
<name>A0A2N9X9C3_9NEIS</name>
<dbReference type="InterPro" id="IPR011057">
    <property type="entry name" value="Mss4-like_sf"/>
</dbReference>
<dbReference type="SUPFAM" id="SSF51316">
    <property type="entry name" value="Mss4-like"/>
    <property type="match status" value="1"/>
</dbReference>
<dbReference type="GO" id="GO:0046872">
    <property type="term" value="F:metal ion binding"/>
    <property type="evidence" value="ECO:0007669"/>
    <property type="project" value="UniProtKB-KW"/>
</dbReference>